<dbReference type="RefSeq" id="WP_125241991.1">
    <property type="nucleotide sequence ID" value="NZ_RSED01000003.1"/>
</dbReference>
<keyword evidence="2" id="KW-1185">Reference proteome</keyword>
<comment type="caution">
    <text evidence="1">The sequence shown here is derived from an EMBL/GenBank/DDBJ whole genome shotgun (WGS) entry which is preliminary data.</text>
</comment>
<accession>A0A3R8T6S3</accession>
<dbReference type="AlphaFoldDB" id="A0A3R8T6S3"/>
<dbReference type="EMBL" id="RSED01000003">
    <property type="protein sequence ID" value="RRS05422.1"/>
    <property type="molecule type" value="Genomic_DNA"/>
</dbReference>
<dbReference type="Proteomes" id="UP000269265">
    <property type="component" value="Unassembled WGS sequence"/>
</dbReference>
<organism evidence="1 2">
    <name type="scientific">Aquabacterium soli</name>
    <dbReference type="NCBI Taxonomy" id="2493092"/>
    <lineage>
        <taxon>Bacteria</taxon>
        <taxon>Pseudomonadati</taxon>
        <taxon>Pseudomonadota</taxon>
        <taxon>Betaproteobacteria</taxon>
        <taxon>Burkholderiales</taxon>
        <taxon>Aquabacterium</taxon>
    </lineage>
</organism>
<dbReference type="OrthoDB" id="6879518at2"/>
<evidence type="ECO:0000313" key="2">
    <source>
        <dbReference type="Proteomes" id="UP000269265"/>
    </source>
</evidence>
<sequence length="318" mass="33350">MDKNSLLAGIGAAWVCLAMSGQVRAQDVVPAAPAALAPEPAASEASQASAALSWGFVLPEENALVPFRGAVNHDTTGLGAGAMLYPAVGGIGGLIAAVVTHGVLVESAKNSQKTQLQEAANRVLQPYESVLGGFRQHDLMQQALNKARTPGPKKLATMPTEIRHGRWIQCAPQFLLTQDHRAVVLENAVTVATPGRPEPFKAVIKVVSLPAKTDAPTAWWGEAEGARLKGESAGLLAESVDIALALARQEAAGAVGQAVVHKTVRYPEGGVRKMERAEVLSQTCERLLIRNLRGDLMSVPLLEPADSCLVAAQAPVQP</sequence>
<reference evidence="1 2" key="1">
    <citation type="submission" date="2018-12" db="EMBL/GenBank/DDBJ databases">
        <title>The whole draft genome of Aquabacterium sp. SJQ9.</title>
        <authorList>
            <person name="Sun L."/>
            <person name="Gao X."/>
            <person name="Chen W."/>
            <person name="Huang K."/>
        </authorList>
    </citation>
    <scope>NUCLEOTIDE SEQUENCE [LARGE SCALE GENOMIC DNA]</scope>
    <source>
        <strain evidence="1 2">SJQ9</strain>
    </source>
</reference>
<protein>
    <submittedName>
        <fullName evidence="1">Uncharacterized protein</fullName>
    </submittedName>
</protein>
<gene>
    <name evidence="1" type="ORF">EIP75_04215</name>
</gene>
<evidence type="ECO:0000313" key="1">
    <source>
        <dbReference type="EMBL" id="RRS05422.1"/>
    </source>
</evidence>
<name>A0A3R8T6S3_9BURK</name>
<proteinExistence type="predicted"/>